<dbReference type="InterPro" id="IPR011008">
    <property type="entry name" value="Dimeric_a/b-barrel"/>
</dbReference>
<dbReference type="KEGG" id="msei:MSEDJ_26380"/>
<dbReference type="Pfam" id="PF07045">
    <property type="entry name" value="DUF1330"/>
    <property type="match status" value="1"/>
</dbReference>
<dbReference type="Gene3D" id="3.30.70.100">
    <property type="match status" value="1"/>
</dbReference>
<dbReference type="PANTHER" id="PTHR40257">
    <property type="match status" value="1"/>
</dbReference>
<sequence>MSRLDPTPEQLAALAARPADEPVVMVNLLTFHVDGGRERYLRYAREVVPHIQRVGATVRYAGTSPATVIGHGERPGWDAILVVEYPSPAAFLDMVAGPGYADVHEHRSAALEYGDLVATSVWSLTD</sequence>
<dbReference type="AlphaFoldDB" id="A0A7I7QQQ6"/>
<accession>A0A7I7QQQ6</accession>
<reference evidence="2 3" key="1">
    <citation type="journal article" date="2019" name="Emerg. Microbes Infect.">
        <title>Comprehensive subspecies identification of 175 nontuberculous mycobacteria species based on 7547 genomic profiles.</title>
        <authorList>
            <person name="Matsumoto Y."/>
            <person name="Kinjo T."/>
            <person name="Motooka D."/>
            <person name="Nabeya D."/>
            <person name="Jung N."/>
            <person name="Uechi K."/>
            <person name="Horii T."/>
            <person name="Iida T."/>
            <person name="Fujita J."/>
            <person name="Nakamura S."/>
        </authorList>
    </citation>
    <scope>NUCLEOTIDE SEQUENCE [LARGE SCALE GENOMIC DNA]</scope>
    <source>
        <strain evidence="2 3">JCM 17899</strain>
    </source>
</reference>
<proteinExistence type="predicted"/>
<dbReference type="InterPro" id="IPR010753">
    <property type="entry name" value="DUF1330"/>
</dbReference>
<evidence type="ECO:0000313" key="2">
    <source>
        <dbReference type="EMBL" id="BBY28542.1"/>
    </source>
</evidence>
<dbReference type="SUPFAM" id="SSF54909">
    <property type="entry name" value="Dimeric alpha+beta barrel"/>
    <property type="match status" value="1"/>
</dbReference>
<evidence type="ECO:0000313" key="3">
    <source>
        <dbReference type="Proteomes" id="UP000467193"/>
    </source>
</evidence>
<dbReference type="RefSeq" id="WP_163797438.1">
    <property type="nucleotide sequence ID" value="NZ_AP022588.1"/>
</dbReference>
<feature type="domain" description="DUF1330" evidence="1">
    <location>
        <begin position="37"/>
        <end position="112"/>
    </location>
</feature>
<evidence type="ECO:0000259" key="1">
    <source>
        <dbReference type="Pfam" id="PF07045"/>
    </source>
</evidence>
<protein>
    <submittedName>
        <fullName evidence="2">DUF1330 domain-containing protein</fullName>
    </submittedName>
</protein>
<dbReference type="PANTHER" id="PTHR40257:SF1">
    <property type="entry name" value="DUF1330 DOMAIN-CONTAINING PROTEIN"/>
    <property type="match status" value="1"/>
</dbReference>
<name>A0A7I7QQQ6_9MYCO</name>
<organism evidence="2 3">
    <name type="scientific">Mycolicibacterium sediminis</name>
    <dbReference type="NCBI Taxonomy" id="1286180"/>
    <lineage>
        <taxon>Bacteria</taxon>
        <taxon>Bacillati</taxon>
        <taxon>Actinomycetota</taxon>
        <taxon>Actinomycetes</taxon>
        <taxon>Mycobacteriales</taxon>
        <taxon>Mycobacteriaceae</taxon>
        <taxon>Mycolicibacterium</taxon>
    </lineage>
</organism>
<keyword evidence="3" id="KW-1185">Reference proteome</keyword>
<gene>
    <name evidence="2" type="ORF">MSEDJ_26380</name>
</gene>
<dbReference type="Proteomes" id="UP000467193">
    <property type="component" value="Chromosome"/>
</dbReference>
<dbReference type="EMBL" id="AP022588">
    <property type="protein sequence ID" value="BBY28542.1"/>
    <property type="molecule type" value="Genomic_DNA"/>
</dbReference>